<feature type="transmembrane region" description="Helical" evidence="8">
    <location>
        <begin position="84"/>
        <end position="103"/>
    </location>
</feature>
<keyword evidence="3 10" id="KW-0808">Transferase</keyword>
<evidence type="ECO:0000313" key="10">
    <source>
        <dbReference type="EMBL" id="PXY29521.1"/>
    </source>
</evidence>
<name>A0A318LLB6_9PSEU</name>
<dbReference type="PANTHER" id="PTHR30576:SF10">
    <property type="entry name" value="SLL5057 PROTEIN"/>
    <property type="match status" value="1"/>
</dbReference>
<dbReference type="AlphaFoldDB" id="A0A318LLB6"/>
<reference evidence="10 11" key="1">
    <citation type="submission" date="2016-07" db="EMBL/GenBank/DDBJ databases">
        <title>Draft genome sequence of Prauserella sp. YIM 121212, isolated from alkaline soil.</title>
        <authorList>
            <person name="Ruckert C."/>
            <person name="Albersmeier A."/>
            <person name="Jiang C.-L."/>
            <person name="Jiang Y."/>
            <person name="Kalinowski J."/>
            <person name="Schneider O."/>
            <person name="Winkler A."/>
            <person name="Zotchev S.B."/>
        </authorList>
    </citation>
    <scope>NUCLEOTIDE SEQUENCE [LARGE SCALE GENOMIC DNA]</scope>
    <source>
        <strain evidence="10 11">YIM 121212</strain>
    </source>
</reference>
<protein>
    <submittedName>
        <fullName evidence="10">Exopolysaccharide biosynthesis polyprenyl glycosylphosphotransferase</fullName>
    </submittedName>
</protein>
<evidence type="ECO:0000256" key="3">
    <source>
        <dbReference type="ARBA" id="ARBA00022679"/>
    </source>
</evidence>
<dbReference type="InterPro" id="IPR017475">
    <property type="entry name" value="EPS_sugar_tfrase"/>
</dbReference>
<dbReference type="NCBIfam" id="TIGR03025">
    <property type="entry name" value="EPS_sugtrans"/>
    <property type="match status" value="1"/>
</dbReference>
<dbReference type="InterPro" id="IPR003362">
    <property type="entry name" value="Bact_transf"/>
</dbReference>
<dbReference type="OrthoDB" id="9808602at2"/>
<accession>A0A318LLB6</accession>
<evidence type="ECO:0000259" key="9">
    <source>
        <dbReference type="Pfam" id="PF02397"/>
    </source>
</evidence>
<dbReference type="PANTHER" id="PTHR30576">
    <property type="entry name" value="COLANIC BIOSYNTHESIS UDP-GLUCOSE LIPID CARRIER TRANSFERASE"/>
    <property type="match status" value="1"/>
</dbReference>
<feature type="transmembrane region" description="Helical" evidence="8">
    <location>
        <begin position="315"/>
        <end position="335"/>
    </location>
</feature>
<gene>
    <name evidence="10" type="ORF">BA062_20210</name>
</gene>
<keyword evidence="11" id="KW-1185">Reference proteome</keyword>
<evidence type="ECO:0000313" key="11">
    <source>
        <dbReference type="Proteomes" id="UP000247892"/>
    </source>
</evidence>
<dbReference type="Proteomes" id="UP000247892">
    <property type="component" value="Unassembled WGS sequence"/>
</dbReference>
<dbReference type="GO" id="GO:0016780">
    <property type="term" value="F:phosphotransferase activity, for other substituted phosphate groups"/>
    <property type="evidence" value="ECO:0007669"/>
    <property type="project" value="TreeGrafter"/>
</dbReference>
<evidence type="ECO:0000256" key="8">
    <source>
        <dbReference type="SAM" id="Phobius"/>
    </source>
</evidence>
<feature type="transmembrane region" description="Helical" evidence="8">
    <location>
        <begin position="52"/>
        <end position="72"/>
    </location>
</feature>
<comment type="similarity">
    <text evidence="2">Belongs to the bacterial sugar transferase family.</text>
</comment>
<feature type="region of interest" description="Disordered" evidence="7">
    <location>
        <begin position="1"/>
        <end position="38"/>
    </location>
</feature>
<evidence type="ECO:0000256" key="4">
    <source>
        <dbReference type="ARBA" id="ARBA00022692"/>
    </source>
</evidence>
<evidence type="ECO:0000256" key="5">
    <source>
        <dbReference type="ARBA" id="ARBA00022989"/>
    </source>
</evidence>
<keyword evidence="4 8" id="KW-0812">Transmembrane</keyword>
<comment type="subcellular location">
    <subcellularLocation>
        <location evidence="1">Membrane</location>
        <topology evidence="1">Multi-pass membrane protein</topology>
    </subcellularLocation>
</comment>
<sequence>MEESVWPSTGPERGLPPLGSRPASRSLRVVDGKSGRAAPSPVMAWERRYRSWVIFSDILATVLVVVVGALVIGDFQRFDEPHTLGTAAAILCSLPACRAWNRAVLGEGADEFRAVGRGLVIAGVLVALGGLLAGALEVKPWVFYVVPTVALVLLPTRYLLRRLLHRFRRQGQYLLPVMAAGGADTVNDLIERTRAMSHVGWKVEAVCTPAGSGDRGEVQGVPVIGTLDELSEHVRRGGYRVVAVTPDPYWTPKRLQQLAWDLEGTSAELVVAPVLMEIAGPRLNVSGVFGMPLLRVAAPTFTGGRRVVKEIVDRCGATLLLLAASPFMLGIAAAIKLGDRGPVIYRQQRVGRDGDAFTMFKFRTMVTDADRVRQKLLGDNEGAGPLFKIRNDPRVTRVGALLRRYSLDELPQLFNVLAGQMSLVGPRPPLPEETLQYAPEVHRRLLVKPGLTGLWQVSGRSELSWEESVRLDLRYVEDWSLALDMVILWKTLRAVTYGRGAY</sequence>
<dbReference type="Pfam" id="PF02397">
    <property type="entry name" value="Bac_transf"/>
    <property type="match status" value="1"/>
</dbReference>
<keyword evidence="6 8" id="KW-0472">Membrane</keyword>
<evidence type="ECO:0000256" key="6">
    <source>
        <dbReference type="ARBA" id="ARBA00023136"/>
    </source>
</evidence>
<evidence type="ECO:0000256" key="7">
    <source>
        <dbReference type="SAM" id="MobiDB-lite"/>
    </source>
</evidence>
<feature type="transmembrane region" description="Helical" evidence="8">
    <location>
        <begin position="141"/>
        <end position="160"/>
    </location>
</feature>
<keyword evidence="5 8" id="KW-1133">Transmembrane helix</keyword>
<comment type="caution">
    <text evidence="10">The sequence shown here is derived from an EMBL/GenBank/DDBJ whole genome shotgun (WGS) entry which is preliminary data.</text>
</comment>
<feature type="transmembrane region" description="Helical" evidence="8">
    <location>
        <begin position="115"/>
        <end position="135"/>
    </location>
</feature>
<evidence type="ECO:0000256" key="1">
    <source>
        <dbReference type="ARBA" id="ARBA00004141"/>
    </source>
</evidence>
<feature type="domain" description="Bacterial sugar transferase" evidence="9">
    <location>
        <begin position="309"/>
        <end position="495"/>
    </location>
</feature>
<dbReference type="RefSeq" id="WP_110339147.1">
    <property type="nucleotide sequence ID" value="NZ_MASU01000008.1"/>
</dbReference>
<dbReference type="GO" id="GO:0016020">
    <property type="term" value="C:membrane"/>
    <property type="evidence" value="ECO:0007669"/>
    <property type="project" value="UniProtKB-SubCell"/>
</dbReference>
<organism evidence="10 11">
    <name type="scientific">Prauserella flavalba</name>
    <dbReference type="NCBI Taxonomy" id="1477506"/>
    <lineage>
        <taxon>Bacteria</taxon>
        <taxon>Bacillati</taxon>
        <taxon>Actinomycetota</taxon>
        <taxon>Actinomycetes</taxon>
        <taxon>Pseudonocardiales</taxon>
        <taxon>Pseudonocardiaceae</taxon>
        <taxon>Prauserella</taxon>
    </lineage>
</organism>
<evidence type="ECO:0000256" key="2">
    <source>
        <dbReference type="ARBA" id="ARBA00006464"/>
    </source>
</evidence>
<dbReference type="EMBL" id="MASU01000008">
    <property type="protein sequence ID" value="PXY29521.1"/>
    <property type="molecule type" value="Genomic_DNA"/>
</dbReference>
<proteinExistence type="inferred from homology"/>